<accession>A0AAV4STU1</accession>
<reference evidence="1 2" key="1">
    <citation type="submission" date="2021-06" db="EMBL/GenBank/DDBJ databases">
        <title>Caerostris extrusa draft genome.</title>
        <authorList>
            <person name="Kono N."/>
            <person name="Arakawa K."/>
        </authorList>
    </citation>
    <scope>NUCLEOTIDE SEQUENCE [LARGE SCALE GENOMIC DNA]</scope>
</reference>
<sequence length="82" mass="9413">EYGRGFMETSAKNRHQCELAFMAVARELKHRQSCQQDQESKFNVKEYVRQGQHKSKSSGTCCVIESSPSVVSMVTQKKIFPR</sequence>
<dbReference type="AlphaFoldDB" id="A0AAV4STU1"/>
<organism evidence="1 2">
    <name type="scientific">Caerostris extrusa</name>
    <name type="common">Bark spider</name>
    <name type="synonym">Caerostris bankana</name>
    <dbReference type="NCBI Taxonomy" id="172846"/>
    <lineage>
        <taxon>Eukaryota</taxon>
        <taxon>Metazoa</taxon>
        <taxon>Ecdysozoa</taxon>
        <taxon>Arthropoda</taxon>
        <taxon>Chelicerata</taxon>
        <taxon>Arachnida</taxon>
        <taxon>Araneae</taxon>
        <taxon>Araneomorphae</taxon>
        <taxon>Entelegynae</taxon>
        <taxon>Araneoidea</taxon>
        <taxon>Araneidae</taxon>
        <taxon>Caerostris</taxon>
    </lineage>
</organism>
<keyword evidence="2" id="KW-1185">Reference proteome</keyword>
<comment type="caution">
    <text evidence="1">The sequence shown here is derived from an EMBL/GenBank/DDBJ whole genome shotgun (WGS) entry which is preliminary data.</text>
</comment>
<dbReference type="Gene3D" id="3.40.50.300">
    <property type="entry name" value="P-loop containing nucleotide triphosphate hydrolases"/>
    <property type="match status" value="1"/>
</dbReference>
<proteinExistence type="predicted"/>
<dbReference type="Proteomes" id="UP001054945">
    <property type="component" value="Unassembled WGS sequence"/>
</dbReference>
<name>A0AAV4STU1_CAEEX</name>
<evidence type="ECO:0000313" key="2">
    <source>
        <dbReference type="Proteomes" id="UP001054945"/>
    </source>
</evidence>
<gene>
    <name evidence="1" type="primary">RAB37</name>
    <name evidence="1" type="ORF">CEXT_326641</name>
</gene>
<dbReference type="EMBL" id="BPLR01010064">
    <property type="protein sequence ID" value="GIY36576.1"/>
    <property type="molecule type" value="Genomic_DNA"/>
</dbReference>
<evidence type="ECO:0000313" key="1">
    <source>
        <dbReference type="EMBL" id="GIY36576.1"/>
    </source>
</evidence>
<dbReference type="InterPro" id="IPR027417">
    <property type="entry name" value="P-loop_NTPase"/>
</dbReference>
<protein>
    <submittedName>
        <fullName evidence="1">Ras-related protein Rab-37</fullName>
    </submittedName>
</protein>
<feature type="non-terminal residue" evidence="1">
    <location>
        <position position="1"/>
    </location>
</feature>